<dbReference type="PROSITE" id="PS51722">
    <property type="entry name" value="G_TR_2"/>
    <property type="match status" value="1"/>
</dbReference>
<dbReference type="GO" id="GO:0003924">
    <property type="term" value="F:GTPase activity"/>
    <property type="evidence" value="ECO:0007669"/>
    <property type="project" value="InterPro"/>
</dbReference>
<dbReference type="Pfam" id="PF00009">
    <property type="entry name" value="GTP_EFTU"/>
    <property type="match status" value="1"/>
</dbReference>
<dbReference type="FunFam" id="3.30.70.240:FF:000003">
    <property type="entry name" value="Translation elongation factor 2"/>
    <property type="match status" value="1"/>
</dbReference>
<dbReference type="InterPro" id="IPR009000">
    <property type="entry name" value="Transl_B-barrel_sf"/>
</dbReference>
<sequence length="874" mass="97479">MLSHQRIVDLSITLVKFTVDELRRMMDFKRNIRNMSVIAHVDHGKSTLTDSLVCKAGIIADSRAGDARFTDTRKDEQERCITIKSTAISLYYEMPDEDVQCVKAIQPIAVNSEGKEEKGFLINLIDSPGHVDFSSEVTAALRVTDGALVVVDCVSGNLLLNYGILLGVCVQTETVLRQALTERIKPVLFMNKMDMAVTTLNCDMEELYQKFQRVIENVNVIISEFETSNSTMGDLALDVVKGTVGFGSGLQSWAFTLMTFARLYSSKFGIEPSVLVKRFWGDNFYNVKTKKWTKEKPASDGVRGFNQFILSPIYKVFDTIMKKSKEEQVELLTKMGVTLNETEMSLPDKQRLKTALHKWLPAGDSLLQMICIHLPSPVTSQQYRVEMLYEGPMEDEAAIAMKNCDQNGPVMMYISKMVPTSDKGRFYAFGRVFSGTIGTGQKVRITGPNYVPGKKEDLYEKSIQRTVLMMGRYTEAIENVPCGNICGLVGVDQFIVKTGTITTFAGAHNLKQMKFSVSPVVRVAVECQNPADLPKLLEGLNRLSKSDPMVQITQEESGEHIVAGAGELHLEICLKDLKEDHACIPLKISNPVVSYRETVTEESNQTCLSKSPNKHNRLYMRALPLSEELAQDIDDGKITANQDVKDRSRYLIDNYGWDATEARKLWCFGPENTGPNVVVDTTKAVQYLNEIKDSVVAAFQWATKEGVLCQEHMRGVRFNLIDVVLHADAIHRGGNQIIGTARRCFYASVLTAKPCLLEPVYLVEIQGPATAMGGIYSTLNRKRAITLSEERKTDSPMCITKAYMPVNESFGFTTDLRAATGGQAFPQCVFDHWQIYPGDPLDENSKPGQVVVEARKRKALKAGVPPLDNFLDKL</sequence>
<dbReference type="InterPro" id="IPR027417">
    <property type="entry name" value="P-loop_NTPase"/>
</dbReference>
<keyword evidence="5" id="KW-0648">Protein biosynthesis</keyword>
<dbReference type="AlphaFoldDB" id="A0A183JGJ8"/>
<dbReference type="SUPFAM" id="SSF50447">
    <property type="entry name" value="Translation proteins"/>
    <property type="match status" value="1"/>
</dbReference>
<evidence type="ECO:0000256" key="1">
    <source>
        <dbReference type="ARBA" id="ARBA00004496"/>
    </source>
</evidence>
<dbReference type="Gene3D" id="3.30.70.240">
    <property type="match status" value="1"/>
</dbReference>
<dbReference type="Pfam" id="PF00679">
    <property type="entry name" value="EFG_C"/>
    <property type="match status" value="1"/>
</dbReference>
<evidence type="ECO:0000313" key="8">
    <source>
        <dbReference type="EMBL" id="VDO70207.1"/>
    </source>
</evidence>
<dbReference type="PANTHER" id="PTHR42908">
    <property type="entry name" value="TRANSLATION ELONGATION FACTOR-RELATED"/>
    <property type="match status" value="1"/>
</dbReference>
<keyword evidence="9" id="KW-1185">Reference proteome</keyword>
<dbReference type="FunFam" id="3.30.230.10:FF:000006">
    <property type="entry name" value="Translation elongation factor 2"/>
    <property type="match status" value="1"/>
</dbReference>
<dbReference type="InterPro" id="IPR031157">
    <property type="entry name" value="G_TR_CS"/>
</dbReference>
<dbReference type="InterPro" id="IPR005225">
    <property type="entry name" value="Small_GTP-bd"/>
</dbReference>
<keyword evidence="4" id="KW-0251">Elongation factor</keyword>
<accession>A0A183JGJ8</accession>
<dbReference type="FunFam" id="3.40.50.300:FF:000058">
    <property type="entry name" value="Translation elongation factor 2"/>
    <property type="match status" value="1"/>
</dbReference>
<dbReference type="STRING" id="6186.A0A183JGJ8"/>
<dbReference type="FunFam" id="2.40.30.10:FF:000010">
    <property type="entry name" value="Translation elongation factor 2"/>
    <property type="match status" value="1"/>
</dbReference>
<dbReference type="InterPro" id="IPR014721">
    <property type="entry name" value="Ribsml_uS5_D2-typ_fold_subgr"/>
</dbReference>
<dbReference type="SMART" id="SM00838">
    <property type="entry name" value="EFG_C"/>
    <property type="match status" value="1"/>
</dbReference>
<dbReference type="Gene3D" id="3.30.230.10">
    <property type="match status" value="1"/>
</dbReference>
<dbReference type="InterPro" id="IPR041095">
    <property type="entry name" value="EFG_II"/>
</dbReference>
<dbReference type="Proteomes" id="UP000279833">
    <property type="component" value="Unassembled WGS sequence"/>
</dbReference>
<proteinExistence type="predicted"/>
<dbReference type="InterPro" id="IPR000795">
    <property type="entry name" value="T_Tr_GTP-bd_dom"/>
</dbReference>
<dbReference type="SUPFAM" id="SSF52540">
    <property type="entry name" value="P-loop containing nucleoside triphosphate hydrolases"/>
    <property type="match status" value="1"/>
</dbReference>
<comment type="subcellular location">
    <subcellularLocation>
        <location evidence="1">Cytoplasm</location>
    </subcellularLocation>
</comment>
<evidence type="ECO:0000256" key="5">
    <source>
        <dbReference type="ARBA" id="ARBA00022917"/>
    </source>
</evidence>
<dbReference type="Pfam" id="PF03144">
    <property type="entry name" value="GTP_EFTU_D2"/>
    <property type="match status" value="1"/>
</dbReference>
<dbReference type="PRINTS" id="PR00315">
    <property type="entry name" value="ELONGATNFCT"/>
</dbReference>
<keyword evidence="2" id="KW-0963">Cytoplasm</keyword>
<dbReference type="Gene3D" id="3.30.70.870">
    <property type="entry name" value="Elongation Factor G (Translational Gtpase), domain 3"/>
    <property type="match status" value="1"/>
</dbReference>
<evidence type="ECO:0000256" key="3">
    <source>
        <dbReference type="ARBA" id="ARBA00022741"/>
    </source>
</evidence>
<keyword evidence="6" id="KW-0342">GTP-binding</keyword>
<dbReference type="SUPFAM" id="SSF54211">
    <property type="entry name" value="Ribosomal protein S5 domain 2-like"/>
    <property type="match status" value="1"/>
</dbReference>
<dbReference type="CDD" id="cd03700">
    <property type="entry name" value="EF2_snRNP_like_II"/>
    <property type="match status" value="1"/>
</dbReference>
<dbReference type="GO" id="GO:0003746">
    <property type="term" value="F:translation elongation factor activity"/>
    <property type="evidence" value="ECO:0007669"/>
    <property type="project" value="UniProtKB-KW"/>
</dbReference>
<evidence type="ECO:0000256" key="2">
    <source>
        <dbReference type="ARBA" id="ARBA00022490"/>
    </source>
</evidence>
<dbReference type="EMBL" id="UZAK01001571">
    <property type="protein sequence ID" value="VDO70207.1"/>
    <property type="molecule type" value="Genomic_DNA"/>
</dbReference>
<dbReference type="CDD" id="cd01885">
    <property type="entry name" value="EF2"/>
    <property type="match status" value="1"/>
</dbReference>
<dbReference type="Pfam" id="PF14492">
    <property type="entry name" value="EFG_III"/>
    <property type="match status" value="1"/>
</dbReference>
<evidence type="ECO:0000313" key="9">
    <source>
        <dbReference type="Proteomes" id="UP000279833"/>
    </source>
</evidence>
<dbReference type="FunFam" id="3.30.70.870:FF:000002">
    <property type="entry name" value="Translation elongation factor 2"/>
    <property type="match status" value="1"/>
</dbReference>
<dbReference type="InterPro" id="IPR005517">
    <property type="entry name" value="Transl_elong_EFG/EF2_IV"/>
</dbReference>
<dbReference type="SMART" id="SM00889">
    <property type="entry name" value="EFG_IV"/>
    <property type="match status" value="1"/>
</dbReference>
<dbReference type="NCBIfam" id="TIGR00231">
    <property type="entry name" value="small_GTP"/>
    <property type="match status" value="1"/>
</dbReference>
<dbReference type="WBParaSite" id="SCUD_0000181901-mRNA-1">
    <property type="protein sequence ID" value="SCUD_0000181901-mRNA-1"/>
    <property type="gene ID" value="SCUD_0000181901"/>
</dbReference>
<dbReference type="SUPFAM" id="SSF54980">
    <property type="entry name" value="EF-G C-terminal domain-like"/>
    <property type="match status" value="2"/>
</dbReference>
<dbReference type="CDD" id="cd04096">
    <property type="entry name" value="eEF2_snRNP_like_C"/>
    <property type="match status" value="1"/>
</dbReference>
<dbReference type="Pfam" id="PF03764">
    <property type="entry name" value="EFG_IV"/>
    <property type="match status" value="1"/>
</dbReference>
<dbReference type="CDD" id="cd01681">
    <property type="entry name" value="aeEF2_snRNP_like_IV"/>
    <property type="match status" value="1"/>
</dbReference>
<evidence type="ECO:0000256" key="4">
    <source>
        <dbReference type="ARBA" id="ARBA00022768"/>
    </source>
</evidence>
<dbReference type="InterPro" id="IPR004161">
    <property type="entry name" value="EFTu-like_2"/>
</dbReference>
<dbReference type="GO" id="GO:0043022">
    <property type="term" value="F:ribosome binding"/>
    <property type="evidence" value="ECO:0007669"/>
    <property type="project" value="TreeGrafter"/>
</dbReference>
<dbReference type="GO" id="GO:0005525">
    <property type="term" value="F:GTP binding"/>
    <property type="evidence" value="ECO:0007669"/>
    <property type="project" value="UniProtKB-KW"/>
</dbReference>
<reference evidence="10" key="1">
    <citation type="submission" date="2016-06" db="UniProtKB">
        <authorList>
            <consortium name="WormBaseParasite"/>
        </authorList>
    </citation>
    <scope>IDENTIFICATION</scope>
</reference>
<organism evidence="10">
    <name type="scientific">Schistosoma curassoni</name>
    <dbReference type="NCBI Taxonomy" id="6186"/>
    <lineage>
        <taxon>Eukaryota</taxon>
        <taxon>Metazoa</taxon>
        <taxon>Spiralia</taxon>
        <taxon>Lophotrochozoa</taxon>
        <taxon>Platyhelminthes</taxon>
        <taxon>Trematoda</taxon>
        <taxon>Digenea</taxon>
        <taxon>Strigeidida</taxon>
        <taxon>Schistosomatoidea</taxon>
        <taxon>Schistosomatidae</taxon>
        <taxon>Schistosoma</taxon>
    </lineage>
</organism>
<dbReference type="PANTHER" id="PTHR42908:SF10">
    <property type="entry name" value="EUKARYOTIC TRANSLATION ELONGATION FACTOR 2"/>
    <property type="match status" value="1"/>
</dbReference>
<dbReference type="InterPro" id="IPR020568">
    <property type="entry name" value="Ribosomal_Su5_D2-typ_SF"/>
</dbReference>
<dbReference type="InterPro" id="IPR035647">
    <property type="entry name" value="EFG_III/V"/>
</dbReference>
<keyword evidence="3" id="KW-0547">Nucleotide-binding</keyword>
<evidence type="ECO:0000256" key="6">
    <source>
        <dbReference type="ARBA" id="ARBA00023134"/>
    </source>
</evidence>
<dbReference type="Gene3D" id="2.40.30.10">
    <property type="entry name" value="Translation factors"/>
    <property type="match status" value="1"/>
</dbReference>
<dbReference type="Gene3D" id="3.40.50.300">
    <property type="entry name" value="P-loop containing nucleotide triphosphate hydrolases"/>
    <property type="match status" value="1"/>
</dbReference>
<dbReference type="PROSITE" id="PS00301">
    <property type="entry name" value="G_TR_1"/>
    <property type="match status" value="1"/>
</dbReference>
<protein>
    <submittedName>
        <fullName evidence="10">Tr-type G domain-containing protein</fullName>
    </submittedName>
</protein>
<dbReference type="InterPro" id="IPR000640">
    <property type="entry name" value="EFG_V-like"/>
</dbReference>
<feature type="domain" description="Tr-type G" evidence="7">
    <location>
        <begin position="30"/>
        <end position="378"/>
    </location>
</feature>
<dbReference type="GO" id="GO:0005829">
    <property type="term" value="C:cytosol"/>
    <property type="evidence" value="ECO:0007669"/>
    <property type="project" value="TreeGrafter"/>
</dbReference>
<gene>
    <name evidence="8" type="ORF">SCUD_LOCUS1820</name>
</gene>
<dbReference type="GO" id="GO:1990904">
    <property type="term" value="C:ribonucleoprotein complex"/>
    <property type="evidence" value="ECO:0007669"/>
    <property type="project" value="TreeGrafter"/>
</dbReference>
<reference evidence="8 9" key="2">
    <citation type="submission" date="2018-11" db="EMBL/GenBank/DDBJ databases">
        <authorList>
            <consortium name="Pathogen Informatics"/>
        </authorList>
    </citation>
    <scope>NUCLEOTIDE SEQUENCE [LARGE SCALE GENOMIC DNA]</scope>
    <source>
        <strain evidence="8">Dakar</strain>
        <strain evidence="9">Dakar, Senegal</strain>
    </source>
</reference>
<dbReference type="CDD" id="cd16261">
    <property type="entry name" value="EF2_snRNP_III"/>
    <property type="match status" value="1"/>
</dbReference>
<evidence type="ECO:0000313" key="10">
    <source>
        <dbReference type="WBParaSite" id="SCUD_0000181901-mRNA-1"/>
    </source>
</evidence>
<evidence type="ECO:0000259" key="7">
    <source>
        <dbReference type="PROSITE" id="PS51722"/>
    </source>
</evidence>
<name>A0A183JGJ8_9TREM</name>